<sequence length="97" mass="10871">MKATTLLQFALLVLPALGEDCSYGTNEHTCTAALRCQCTYEGTSNRCAVKKPTIFAQNCRCPQKYYGHTIAKTCCIDIFKYNGRYKCTDAPSEVVQW</sequence>
<evidence type="ECO:0000313" key="2">
    <source>
        <dbReference type="Proteomes" id="UP000472372"/>
    </source>
</evidence>
<protein>
    <submittedName>
        <fullName evidence="1">Uncharacterized protein</fullName>
    </submittedName>
</protein>
<name>A0A6S6WDY5_9PLEO</name>
<dbReference type="EMBL" id="HG992986">
    <property type="protein sequence ID" value="CAE7213276.1"/>
    <property type="molecule type" value="Genomic_DNA"/>
</dbReference>
<accession>A0A6S6WDY5</accession>
<dbReference type="Proteomes" id="UP000472372">
    <property type="component" value="Chromosome 10"/>
</dbReference>
<reference evidence="1" key="1">
    <citation type="submission" date="2021-02" db="EMBL/GenBank/DDBJ databases">
        <authorList>
            <person name="Syme A R."/>
            <person name="Syme A R."/>
            <person name="Moolhuijzen P."/>
        </authorList>
    </citation>
    <scope>NUCLEOTIDE SEQUENCE</scope>
    <source>
        <strain evidence="1">W1-1</strain>
    </source>
</reference>
<evidence type="ECO:0000313" key="1">
    <source>
        <dbReference type="EMBL" id="CAE7213276.1"/>
    </source>
</evidence>
<dbReference type="AlphaFoldDB" id="A0A6S6WDY5"/>
<gene>
    <name evidence="1" type="ORF">PTTW11_10426</name>
</gene>
<organism evidence="1 2">
    <name type="scientific">Pyrenophora teres f. teres</name>
    <dbReference type="NCBI Taxonomy" id="97479"/>
    <lineage>
        <taxon>Eukaryota</taxon>
        <taxon>Fungi</taxon>
        <taxon>Dikarya</taxon>
        <taxon>Ascomycota</taxon>
        <taxon>Pezizomycotina</taxon>
        <taxon>Dothideomycetes</taxon>
        <taxon>Pleosporomycetidae</taxon>
        <taxon>Pleosporales</taxon>
        <taxon>Pleosporineae</taxon>
        <taxon>Pleosporaceae</taxon>
        <taxon>Pyrenophora</taxon>
    </lineage>
</organism>
<proteinExistence type="predicted"/>